<gene>
    <name evidence="4" type="ORF">HLB23_00540</name>
</gene>
<comment type="caution">
    <text evidence="4">The sequence shown here is derived from an EMBL/GenBank/DDBJ whole genome shotgun (WGS) entry which is preliminary data.</text>
</comment>
<feature type="domain" description="Gfo/Idh/MocA-like oxidoreductase N-terminal" evidence="2">
    <location>
        <begin position="45"/>
        <end position="159"/>
    </location>
</feature>
<evidence type="ECO:0000259" key="2">
    <source>
        <dbReference type="Pfam" id="PF01408"/>
    </source>
</evidence>
<sequence length="424" mass="45786">MADPPERPRRTDVGRQPVNDSTRTRSVRPTQPRSVHPTPPPALPKVVVCGTSFGRVYLQAAHEDPNVELAGVVSRGSAASLDCAKTYGVPHYTGIDALPDDIDIACVAVRAGVAGGDGAALAQSLLARGIHVLQEHLLHPDELAECLRTAREYGVRYRLNAFYPQLRPVQLFLRAAELLRERQQPLHVDAVAGGQMVYPLLDMIGRAVGRLRPWALSEPAPVPPELAALADRPMPYTHLTGVIGGVPLSLRVQNQIHPADPDNHALLLHRLAIAFDSGVLTLADTHGPVLWSPRLHTGRDEAGRLIMAGPGTERLAVPTTEVLEPADIPTFRTVFDELWPQSVRTALAQLRADIADPRRSIGAGQWAVTVTAIWQRLTTAIGQPELIRPPAPTPVPLPELLAASRSDCLRVARNGQAAMIGDLV</sequence>
<evidence type="ECO:0000313" key="4">
    <source>
        <dbReference type="EMBL" id="NNH68384.1"/>
    </source>
</evidence>
<dbReference type="Gene3D" id="3.30.360.10">
    <property type="entry name" value="Dihydrodipicolinate Reductase, domain 2"/>
    <property type="match status" value="1"/>
</dbReference>
<dbReference type="Pfam" id="PF01408">
    <property type="entry name" value="GFO_IDH_MocA"/>
    <property type="match status" value="1"/>
</dbReference>
<protein>
    <submittedName>
        <fullName evidence="4">Gfo/Idh/MocA family oxidoreductase</fullName>
    </submittedName>
</protein>
<dbReference type="SUPFAM" id="SSF51735">
    <property type="entry name" value="NAD(P)-binding Rossmann-fold domains"/>
    <property type="match status" value="1"/>
</dbReference>
<dbReference type="InterPro" id="IPR000683">
    <property type="entry name" value="Gfo/Idh/MocA-like_OxRdtase_N"/>
</dbReference>
<evidence type="ECO:0000259" key="3">
    <source>
        <dbReference type="Pfam" id="PF21390"/>
    </source>
</evidence>
<feature type="region of interest" description="Disordered" evidence="1">
    <location>
        <begin position="1"/>
        <end position="43"/>
    </location>
</feature>
<accession>A0A849BQN1</accession>
<dbReference type="GO" id="GO:0000166">
    <property type="term" value="F:nucleotide binding"/>
    <property type="evidence" value="ECO:0007669"/>
    <property type="project" value="InterPro"/>
</dbReference>
<dbReference type="InterPro" id="IPR036291">
    <property type="entry name" value="NAD(P)-bd_dom_sf"/>
</dbReference>
<dbReference type="InterPro" id="IPR051450">
    <property type="entry name" value="Gfo/Idh/MocA_Oxidoreductases"/>
</dbReference>
<dbReference type="PANTHER" id="PTHR43377">
    <property type="entry name" value="BILIVERDIN REDUCTASE A"/>
    <property type="match status" value="1"/>
</dbReference>
<organism evidence="4 5">
    <name type="scientific">Nocardia uniformis</name>
    <dbReference type="NCBI Taxonomy" id="53432"/>
    <lineage>
        <taxon>Bacteria</taxon>
        <taxon>Bacillati</taxon>
        <taxon>Actinomycetota</taxon>
        <taxon>Actinomycetes</taxon>
        <taxon>Mycobacteriales</taxon>
        <taxon>Nocardiaceae</taxon>
        <taxon>Nocardia</taxon>
    </lineage>
</organism>
<evidence type="ECO:0000313" key="5">
    <source>
        <dbReference type="Proteomes" id="UP000586827"/>
    </source>
</evidence>
<name>A0A849BQN1_9NOCA</name>
<dbReference type="Gene3D" id="3.40.50.720">
    <property type="entry name" value="NAD(P)-binding Rossmann-like Domain"/>
    <property type="match status" value="1"/>
</dbReference>
<dbReference type="PANTHER" id="PTHR43377:SF1">
    <property type="entry name" value="BILIVERDIN REDUCTASE A"/>
    <property type="match status" value="1"/>
</dbReference>
<dbReference type="Pfam" id="PF21390">
    <property type="entry name" value="Irp3-like_C"/>
    <property type="match status" value="1"/>
</dbReference>
<dbReference type="InterPro" id="IPR010091">
    <property type="entry name" value="Thiazolinyl_imide_reductase"/>
</dbReference>
<reference evidence="4 5" key="1">
    <citation type="submission" date="2020-05" db="EMBL/GenBank/DDBJ databases">
        <title>MicrobeNet Type strains.</title>
        <authorList>
            <person name="Nicholson A.C."/>
        </authorList>
    </citation>
    <scope>NUCLEOTIDE SEQUENCE [LARGE SCALE GENOMIC DNA]</scope>
    <source>
        <strain evidence="4 5">JCM 3224</strain>
    </source>
</reference>
<dbReference type="Proteomes" id="UP000586827">
    <property type="component" value="Unassembled WGS sequence"/>
</dbReference>
<feature type="domain" description="Thiazolinyl imine reductase-like C-terminal" evidence="3">
    <location>
        <begin position="184"/>
        <end position="292"/>
    </location>
</feature>
<feature type="compositionally biased region" description="Basic and acidic residues" evidence="1">
    <location>
        <begin position="1"/>
        <end position="13"/>
    </location>
</feature>
<dbReference type="InterPro" id="IPR048655">
    <property type="entry name" value="Irp3-like_C"/>
</dbReference>
<evidence type="ECO:0000256" key="1">
    <source>
        <dbReference type="SAM" id="MobiDB-lite"/>
    </source>
</evidence>
<dbReference type="EMBL" id="JABELX010000001">
    <property type="protein sequence ID" value="NNH68384.1"/>
    <property type="molecule type" value="Genomic_DNA"/>
</dbReference>
<dbReference type="RefSeq" id="WP_084521238.1">
    <property type="nucleotide sequence ID" value="NZ_JABELX010000001.1"/>
</dbReference>
<keyword evidence="5" id="KW-1185">Reference proteome</keyword>
<dbReference type="AlphaFoldDB" id="A0A849BQN1"/>
<proteinExistence type="predicted"/>
<dbReference type="NCBIfam" id="TIGR01761">
    <property type="entry name" value="thiaz-red"/>
    <property type="match status" value="1"/>
</dbReference>